<evidence type="ECO:0000313" key="1">
    <source>
        <dbReference type="EnsemblMetazoa" id="Aqu2.1.20882_001"/>
    </source>
</evidence>
<dbReference type="InParanoid" id="A0A1X7TZM8"/>
<accession>A0A1X7TZM8</accession>
<protein>
    <submittedName>
        <fullName evidence="1">Uncharacterized protein</fullName>
    </submittedName>
</protein>
<name>A0A1X7TZM8_AMPQE</name>
<organism evidence="1">
    <name type="scientific">Amphimedon queenslandica</name>
    <name type="common">Sponge</name>
    <dbReference type="NCBI Taxonomy" id="400682"/>
    <lineage>
        <taxon>Eukaryota</taxon>
        <taxon>Metazoa</taxon>
        <taxon>Porifera</taxon>
        <taxon>Demospongiae</taxon>
        <taxon>Heteroscleromorpha</taxon>
        <taxon>Haplosclerida</taxon>
        <taxon>Niphatidae</taxon>
        <taxon>Amphimedon</taxon>
    </lineage>
</organism>
<sequence length="23" mass="2560">RTGKSNQRFNLARLAILGINCIT</sequence>
<dbReference type="EnsemblMetazoa" id="Aqu2.1.20882_001">
    <property type="protein sequence ID" value="Aqu2.1.20882_001"/>
    <property type="gene ID" value="Aqu2.1.20882"/>
</dbReference>
<reference evidence="1" key="1">
    <citation type="submission" date="2017-05" db="UniProtKB">
        <authorList>
            <consortium name="EnsemblMetazoa"/>
        </authorList>
    </citation>
    <scope>IDENTIFICATION</scope>
</reference>
<proteinExistence type="predicted"/>
<dbReference type="AlphaFoldDB" id="A0A1X7TZM8"/>